<evidence type="ECO:0000313" key="6">
    <source>
        <dbReference type="EMBL" id="PAP93868.1"/>
    </source>
</evidence>
<dbReference type="HAMAP" id="MF_00527">
    <property type="entry name" value="3MGH"/>
    <property type="match status" value="1"/>
</dbReference>
<dbReference type="Pfam" id="PF02245">
    <property type="entry name" value="Pur_DNA_glyco"/>
    <property type="match status" value="1"/>
</dbReference>
<proteinExistence type="inferred from homology"/>
<dbReference type="CDD" id="cd00540">
    <property type="entry name" value="AAG"/>
    <property type="match status" value="1"/>
</dbReference>
<evidence type="ECO:0000256" key="4">
    <source>
        <dbReference type="ARBA" id="ARBA00023204"/>
    </source>
</evidence>
<dbReference type="NCBIfam" id="TIGR00567">
    <property type="entry name" value="3mg"/>
    <property type="match status" value="1"/>
</dbReference>
<dbReference type="PANTHER" id="PTHR10429">
    <property type="entry name" value="DNA-3-METHYLADENINE GLYCOSYLASE"/>
    <property type="match status" value="1"/>
</dbReference>
<evidence type="ECO:0000256" key="5">
    <source>
        <dbReference type="HAMAP-Rule" id="MF_00527"/>
    </source>
</evidence>
<reference evidence="6 7" key="1">
    <citation type="submission" date="2017-08" db="EMBL/GenBank/DDBJ databases">
        <title>Mesorhizobium wenxinae sp. nov., a novel rhizobial species isolated from root nodules of chickpea (Cicer arietinum L.).</title>
        <authorList>
            <person name="Zhang J."/>
        </authorList>
    </citation>
    <scope>NUCLEOTIDE SEQUENCE [LARGE SCALE GENOMIC DNA]</scope>
    <source>
        <strain evidence="7">WYCCWR 10019</strain>
    </source>
</reference>
<keyword evidence="4 5" id="KW-0234">DNA repair</keyword>
<protein>
    <recommendedName>
        <fullName evidence="5">Putative 3-methyladenine DNA glycosylase</fullName>
        <ecNumber evidence="5">3.2.2.-</ecNumber>
    </recommendedName>
</protein>
<comment type="similarity">
    <text evidence="1 5">Belongs to the DNA glycosylase MPG family.</text>
</comment>
<dbReference type="Gene3D" id="3.10.300.10">
    <property type="entry name" value="Methylpurine-DNA glycosylase (MPG)"/>
    <property type="match status" value="1"/>
</dbReference>
<dbReference type="RefSeq" id="WP_095520195.1">
    <property type="nucleotide sequence ID" value="NZ_NPKH01000024.1"/>
</dbReference>
<keyword evidence="3 5" id="KW-0378">Hydrolase</keyword>
<dbReference type="AlphaFoldDB" id="A0A271KDL7"/>
<dbReference type="GO" id="GO:0003677">
    <property type="term" value="F:DNA binding"/>
    <property type="evidence" value="ECO:0007669"/>
    <property type="project" value="InterPro"/>
</dbReference>
<dbReference type="InterPro" id="IPR003180">
    <property type="entry name" value="MPG"/>
</dbReference>
<dbReference type="InterPro" id="IPR036995">
    <property type="entry name" value="MPG_sf"/>
</dbReference>
<evidence type="ECO:0000256" key="3">
    <source>
        <dbReference type="ARBA" id="ARBA00022801"/>
    </source>
</evidence>
<name>A0A271KDL7_9HYPH</name>
<dbReference type="FunFam" id="3.10.300.10:FF:000001">
    <property type="entry name" value="Putative 3-methyladenine DNA glycosylase"/>
    <property type="match status" value="1"/>
</dbReference>
<evidence type="ECO:0000256" key="2">
    <source>
        <dbReference type="ARBA" id="ARBA00022763"/>
    </source>
</evidence>
<accession>A0A271KDL7</accession>
<organism evidence="6 7">
    <name type="scientific">Mesorhizobium wenxiniae</name>
    <dbReference type="NCBI Taxonomy" id="2014805"/>
    <lineage>
        <taxon>Bacteria</taxon>
        <taxon>Pseudomonadati</taxon>
        <taxon>Pseudomonadota</taxon>
        <taxon>Alphaproteobacteria</taxon>
        <taxon>Hyphomicrobiales</taxon>
        <taxon>Phyllobacteriaceae</taxon>
        <taxon>Mesorhizobium</taxon>
    </lineage>
</organism>
<gene>
    <name evidence="6" type="ORF">CIT31_20755</name>
</gene>
<dbReference type="SUPFAM" id="SSF50486">
    <property type="entry name" value="FMT C-terminal domain-like"/>
    <property type="match status" value="1"/>
</dbReference>
<dbReference type="GO" id="GO:0006284">
    <property type="term" value="P:base-excision repair"/>
    <property type="evidence" value="ECO:0007669"/>
    <property type="project" value="InterPro"/>
</dbReference>
<dbReference type="EMBL" id="NPKH01000024">
    <property type="protein sequence ID" value="PAP93868.1"/>
    <property type="molecule type" value="Genomic_DNA"/>
</dbReference>
<dbReference type="GO" id="GO:0003905">
    <property type="term" value="F:alkylbase DNA N-glycosylase activity"/>
    <property type="evidence" value="ECO:0007669"/>
    <property type="project" value="InterPro"/>
</dbReference>
<evidence type="ECO:0000313" key="7">
    <source>
        <dbReference type="Proteomes" id="UP000215931"/>
    </source>
</evidence>
<sequence>MGQADAVKPGRHDHPPLARAELPEDTAALAHYLIGKLVVRALPEGIVSGRIVETEAYVAGDAAGHGYRGMTPRNRSLFLERGHAYVYLAYGLSYMLNVSSETAGIGTGVLIRALEPLEGVGVMRFHRGVERLRDLARGPGRLAAALRIDRSLDGLDLCREGPLWLARDDHKAGEIGKSIRIGVSKDADRLLRFYVRGSAFVSGPRSLSQGQR</sequence>
<dbReference type="PANTHER" id="PTHR10429:SF0">
    <property type="entry name" value="DNA-3-METHYLADENINE GLYCOSYLASE"/>
    <property type="match status" value="1"/>
</dbReference>
<keyword evidence="7" id="KW-1185">Reference proteome</keyword>
<dbReference type="OrthoDB" id="9794313at2"/>
<dbReference type="EC" id="3.2.2.-" evidence="5"/>
<comment type="caution">
    <text evidence="6">The sequence shown here is derived from an EMBL/GenBank/DDBJ whole genome shotgun (WGS) entry which is preliminary data.</text>
</comment>
<dbReference type="InterPro" id="IPR011034">
    <property type="entry name" value="Formyl_transferase-like_C_sf"/>
</dbReference>
<keyword evidence="2 5" id="KW-0227">DNA damage</keyword>
<dbReference type="Proteomes" id="UP000215931">
    <property type="component" value="Unassembled WGS sequence"/>
</dbReference>
<evidence type="ECO:0000256" key="1">
    <source>
        <dbReference type="ARBA" id="ARBA00009232"/>
    </source>
</evidence>